<evidence type="ECO:0000313" key="1">
    <source>
        <dbReference type="EMBL" id="KKK89600.1"/>
    </source>
</evidence>
<accession>A0A0F8ZUE2</accession>
<name>A0A0F8ZUE2_9ZZZZ</name>
<dbReference type="EMBL" id="LAZR01049455">
    <property type="protein sequence ID" value="KKK89600.1"/>
    <property type="molecule type" value="Genomic_DNA"/>
</dbReference>
<comment type="caution">
    <text evidence="1">The sequence shown here is derived from an EMBL/GenBank/DDBJ whole genome shotgun (WGS) entry which is preliminary data.</text>
</comment>
<organism evidence="1">
    <name type="scientific">marine sediment metagenome</name>
    <dbReference type="NCBI Taxonomy" id="412755"/>
    <lineage>
        <taxon>unclassified sequences</taxon>
        <taxon>metagenomes</taxon>
        <taxon>ecological metagenomes</taxon>
    </lineage>
</organism>
<sequence length="63" mass="7473">MQIKCTYCKTEKPKDFHPQFPWFSVIVHRASSLPPSVPKEVVVDWMCWDCRQAVDTCFRHFQG</sequence>
<reference evidence="1" key="1">
    <citation type="journal article" date="2015" name="Nature">
        <title>Complex archaea that bridge the gap between prokaryotes and eukaryotes.</title>
        <authorList>
            <person name="Spang A."/>
            <person name="Saw J.H."/>
            <person name="Jorgensen S.L."/>
            <person name="Zaremba-Niedzwiedzka K."/>
            <person name="Martijn J."/>
            <person name="Lind A.E."/>
            <person name="van Eijk R."/>
            <person name="Schleper C."/>
            <person name="Guy L."/>
            <person name="Ettema T.J."/>
        </authorList>
    </citation>
    <scope>NUCLEOTIDE SEQUENCE</scope>
</reference>
<feature type="non-terminal residue" evidence="1">
    <location>
        <position position="63"/>
    </location>
</feature>
<gene>
    <name evidence="1" type="ORF">LCGC14_2731500</name>
</gene>
<protein>
    <submittedName>
        <fullName evidence="1">Uncharacterized protein</fullName>
    </submittedName>
</protein>
<proteinExistence type="predicted"/>
<dbReference type="AlphaFoldDB" id="A0A0F8ZUE2"/>